<protein>
    <submittedName>
        <fullName evidence="2">Uncharacterized protein</fullName>
    </submittedName>
</protein>
<keyword evidence="3" id="KW-1185">Reference proteome</keyword>
<comment type="caution">
    <text evidence="2">The sequence shown here is derived from an EMBL/GenBank/DDBJ whole genome shotgun (WGS) entry which is preliminary data.</text>
</comment>
<dbReference type="Proteomes" id="UP000824120">
    <property type="component" value="Chromosome 12"/>
</dbReference>
<keyword evidence="1" id="KW-0812">Transmembrane</keyword>
<reference evidence="2 3" key="1">
    <citation type="submission" date="2020-09" db="EMBL/GenBank/DDBJ databases">
        <title>De no assembly of potato wild relative species, Solanum commersonii.</title>
        <authorList>
            <person name="Cho K."/>
        </authorList>
    </citation>
    <scope>NUCLEOTIDE SEQUENCE [LARGE SCALE GENOMIC DNA]</scope>
    <source>
        <strain evidence="2">LZ3.2</strain>
        <tissue evidence="2">Leaf</tissue>
    </source>
</reference>
<name>A0A9J5WER1_SOLCO</name>
<accession>A0A9J5WER1</accession>
<evidence type="ECO:0000256" key="1">
    <source>
        <dbReference type="SAM" id="Phobius"/>
    </source>
</evidence>
<keyword evidence="1" id="KW-1133">Transmembrane helix</keyword>
<dbReference type="EMBL" id="JACXVP010000012">
    <property type="protein sequence ID" value="KAG5573973.1"/>
    <property type="molecule type" value="Genomic_DNA"/>
</dbReference>
<gene>
    <name evidence="2" type="ORF">H5410_063739</name>
</gene>
<proteinExistence type="predicted"/>
<evidence type="ECO:0000313" key="2">
    <source>
        <dbReference type="EMBL" id="KAG5573973.1"/>
    </source>
</evidence>
<feature type="transmembrane region" description="Helical" evidence="1">
    <location>
        <begin position="15"/>
        <end position="34"/>
    </location>
</feature>
<keyword evidence="1" id="KW-0472">Membrane</keyword>
<dbReference type="OrthoDB" id="10266980at2759"/>
<dbReference type="AlphaFoldDB" id="A0A9J5WER1"/>
<evidence type="ECO:0000313" key="3">
    <source>
        <dbReference type="Proteomes" id="UP000824120"/>
    </source>
</evidence>
<organism evidence="2 3">
    <name type="scientific">Solanum commersonii</name>
    <name type="common">Commerson's wild potato</name>
    <name type="synonym">Commerson's nightshade</name>
    <dbReference type="NCBI Taxonomy" id="4109"/>
    <lineage>
        <taxon>Eukaryota</taxon>
        <taxon>Viridiplantae</taxon>
        <taxon>Streptophyta</taxon>
        <taxon>Embryophyta</taxon>
        <taxon>Tracheophyta</taxon>
        <taxon>Spermatophyta</taxon>
        <taxon>Magnoliopsida</taxon>
        <taxon>eudicotyledons</taxon>
        <taxon>Gunneridae</taxon>
        <taxon>Pentapetalae</taxon>
        <taxon>asterids</taxon>
        <taxon>lamiids</taxon>
        <taxon>Solanales</taxon>
        <taxon>Solanaceae</taxon>
        <taxon>Solanoideae</taxon>
        <taxon>Solaneae</taxon>
        <taxon>Solanum</taxon>
    </lineage>
</organism>
<sequence>MAMGRGFNQETRTGAFFMATLLIWVFSVLWEILINKRKELFLNRYGFHFLPIGQLGHPQIVAKS</sequence>